<dbReference type="Proteomes" id="UP000199424">
    <property type="component" value="Unassembled WGS sequence"/>
</dbReference>
<dbReference type="AlphaFoldDB" id="A0A1I6G659"/>
<organism evidence="2 3">
    <name type="scientific">Pseudidiomarina maritima</name>
    <dbReference type="NCBI Taxonomy" id="519453"/>
    <lineage>
        <taxon>Bacteria</taxon>
        <taxon>Pseudomonadati</taxon>
        <taxon>Pseudomonadota</taxon>
        <taxon>Gammaproteobacteria</taxon>
        <taxon>Alteromonadales</taxon>
        <taxon>Idiomarinaceae</taxon>
        <taxon>Pseudidiomarina</taxon>
    </lineage>
</organism>
<evidence type="ECO:0000313" key="2">
    <source>
        <dbReference type="EMBL" id="SFR37527.1"/>
    </source>
</evidence>
<proteinExistence type="predicted"/>
<reference evidence="3" key="1">
    <citation type="submission" date="2016-10" db="EMBL/GenBank/DDBJ databases">
        <authorList>
            <person name="Varghese N."/>
            <person name="Submissions S."/>
        </authorList>
    </citation>
    <scope>NUCLEOTIDE SEQUENCE [LARGE SCALE GENOMIC DNA]</scope>
    <source>
        <strain evidence="3">CGMCC 1.7285</strain>
    </source>
</reference>
<dbReference type="PANTHER" id="PTHR13369:SF0">
    <property type="entry name" value="GLUTATHIONE S-TRANSFERASE C-TERMINAL DOMAIN-CONTAINING PROTEIN"/>
    <property type="match status" value="1"/>
</dbReference>
<dbReference type="RefSeq" id="WP_092854427.1">
    <property type="nucleotide sequence ID" value="NZ_FOYU01000001.1"/>
</dbReference>
<keyword evidence="3" id="KW-1185">Reference proteome</keyword>
<dbReference type="SUPFAM" id="SSF53335">
    <property type="entry name" value="S-adenosyl-L-methionine-dependent methyltransferases"/>
    <property type="match status" value="1"/>
</dbReference>
<keyword evidence="2" id="KW-0489">Methyltransferase</keyword>
<protein>
    <submittedName>
        <fullName evidence="2">Methyltransferase domain-containing protein</fullName>
    </submittedName>
</protein>
<dbReference type="InterPro" id="IPR029063">
    <property type="entry name" value="SAM-dependent_MTases_sf"/>
</dbReference>
<evidence type="ECO:0000313" key="3">
    <source>
        <dbReference type="Proteomes" id="UP000199424"/>
    </source>
</evidence>
<accession>A0A1I6G659</accession>
<dbReference type="GO" id="GO:0032259">
    <property type="term" value="P:methylation"/>
    <property type="evidence" value="ECO:0007669"/>
    <property type="project" value="UniProtKB-KW"/>
</dbReference>
<evidence type="ECO:0000259" key="1">
    <source>
        <dbReference type="Pfam" id="PF13679"/>
    </source>
</evidence>
<dbReference type="InterPro" id="IPR025714">
    <property type="entry name" value="Methyltranfer_dom"/>
</dbReference>
<dbReference type="EMBL" id="FOYU01000001">
    <property type="protein sequence ID" value="SFR37527.1"/>
    <property type="molecule type" value="Genomic_DNA"/>
</dbReference>
<dbReference type="GO" id="GO:0008168">
    <property type="term" value="F:methyltransferase activity"/>
    <property type="evidence" value="ECO:0007669"/>
    <property type="project" value="UniProtKB-KW"/>
</dbReference>
<gene>
    <name evidence="2" type="ORF">SAMN04488070_0208</name>
</gene>
<sequence length="393" mass="45082">MLKQYIQTLADYQQFWQFSPFQNTLLTTYPWPQDLINALLELSHSDVERIDSSFEYQREFFRPWFGDVFSLPKIPQALAPSHQTAPFWLTNGIGGRKLAQINAFIEHVPQRQSVILEWCSGKGHLGRLLAYAGQRQVISVEWQQQLCEIGKRLAHQHQLAQQFIHADVLNADLSATWAVADCAVALHACGDLHGEMLKQAVTHRCADIMLAPCCYHLSEPTDYIGFSQAAQRQLHDASLALTTEQLKLAVQGQVTAGDRVARLRQTEVQWRLAYQQLYQHVTGDTKYRALPSVGKHWFSGNFEDFAIWAANYHQLELPSKLNWLQLLEDGHQAAERVARLELVRHVFRRPLEVMLVLDRAEYLKESGYRVSVAEFCSYQLTPRNYLIRAALVN</sequence>
<name>A0A1I6G659_9GAMM</name>
<dbReference type="PANTHER" id="PTHR13369">
    <property type="match status" value="1"/>
</dbReference>
<dbReference type="Pfam" id="PF13679">
    <property type="entry name" value="Methyltransf_32"/>
    <property type="match status" value="1"/>
</dbReference>
<dbReference type="Gene3D" id="3.40.50.150">
    <property type="entry name" value="Vaccinia Virus protein VP39"/>
    <property type="match status" value="1"/>
</dbReference>
<feature type="domain" description="Methyltransferase" evidence="1">
    <location>
        <begin position="97"/>
        <end position="217"/>
    </location>
</feature>
<keyword evidence="2" id="KW-0808">Transferase</keyword>
<dbReference type="CDD" id="cd02440">
    <property type="entry name" value="AdoMet_MTases"/>
    <property type="match status" value="1"/>
</dbReference>